<comment type="caution">
    <text evidence="2">The sequence shown here is derived from an EMBL/GenBank/DDBJ whole genome shotgun (WGS) entry which is preliminary data.</text>
</comment>
<dbReference type="InterPro" id="IPR007345">
    <property type="entry name" value="Polysacch_pyruvyl_Trfase"/>
</dbReference>
<reference evidence="2" key="1">
    <citation type="submission" date="2020-06" db="EMBL/GenBank/DDBJ databases">
        <title>Stable isotope informed genome-resolved metagenomics uncovers potential trophic interactions in rhizosphere soil.</title>
        <authorList>
            <person name="Starr E.P."/>
            <person name="Shi S."/>
            <person name="Blazewicz S.J."/>
            <person name="Koch B.J."/>
            <person name="Probst A.J."/>
            <person name="Hungate B.A."/>
            <person name="Pett-Ridge J."/>
            <person name="Firestone M.K."/>
            <person name="Banfield J.F."/>
        </authorList>
    </citation>
    <scope>NUCLEOTIDE SEQUENCE</scope>
    <source>
        <strain evidence="2">YM_69_17</strain>
    </source>
</reference>
<evidence type="ECO:0000313" key="2">
    <source>
        <dbReference type="EMBL" id="MBW8725299.1"/>
    </source>
</evidence>
<feature type="domain" description="Polysaccharide pyruvyl transferase" evidence="1">
    <location>
        <begin position="82"/>
        <end position="243"/>
    </location>
</feature>
<dbReference type="GO" id="GO:0016740">
    <property type="term" value="F:transferase activity"/>
    <property type="evidence" value="ECO:0007669"/>
    <property type="project" value="UniProtKB-KW"/>
</dbReference>
<accession>A0A952FN62</accession>
<keyword evidence="2" id="KW-0808">Transferase</keyword>
<gene>
    <name evidence="2" type="ORF">JF625_09125</name>
</gene>
<sequence>MAVPGNETIRALATSVRERQIVPLTWVAATREQDYVNLGDALSSVMVALLAGLPVEHVAHESRRLRMAAVGTIGHSLKQGEVVVWGTGSSRWRNPSAPAEERVAVAPLPGTRLHIAATRGPVSRRILGEENAVGPAVYGDPVWLLPKFHPAPQRKKWKLGVIIHLADLQDRSFEVRPKAEHVRYQVPAELAGDVRLIHTVTPIGLDGMRARLDEILECERIVSTSLHGMVFAESYGIPCLYFSPRAPRGLHTAELDPDGTLDLRIVDLYRGLGLSHIPVYGQPRRERTDWATLMAAIDKAWAPPEFDTNPLLEAFPLDLNPLQPRRGQSVFEHPVLRQIPLQHRPQTVIRPTAAAVARPTAVARPATGPLRRMAALLRRPLTDRA</sequence>
<dbReference type="Pfam" id="PF04230">
    <property type="entry name" value="PS_pyruv_trans"/>
    <property type="match status" value="1"/>
</dbReference>
<evidence type="ECO:0000313" key="3">
    <source>
        <dbReference type="Proteomes" id="UP000700706"/>
    </source>
</evidence>
<evidence type="ECO:0000259" key="1">
    <source>
        <dbReference type="Pfam" id="PF04230"/>
    </source>
</evidence>
<proteinExistence type="predicted"/>
<dbReference type="AlphaFoldDB" id="A0A952FN62"/>
<name>A0A952FN62_9PROT</name>
<dbReference type="Proteomes" id="UP000700706">
    <property type="component" value="Unassembled WGS sequence"/>
</dbReference>
<dbReference type="EMBL" id="JAEKLZ010000166">
    <property type="protein sequence ID" value="MBW8725299.1"/>
    <property type="molecule type" value="Genomic_DNA"/>
</dbReference>
<organism evidence="2 3">
    <name type="scientific">Inquilinus limosus</name>
    <dbReference type="NCBI Taxonomy" id="171674"/>
    <lineage>
        <taxon>Bacteria</taxon>
        <taxon>Pseudomonadati</taxon>
        <taxon>Pseudomonadota</taxon>
        <taxon>Alphaproteobacteria</taxon>
        <taxon>Rhodospirillales</taxon>
        <taxon>Rhodospirillaceae</taxon>
        <taxon>Inquilinus</taxon>
    </lineage>
</organism>
<protein>
    <submittedName>
        <fullName evidence="2">Polysaccharide pyruvyl transferase family protein</fullName>
    </submittedName>
</protein>